<dbReference type="Proteomes" id="UP000050525">
    <property type="component" value="Unassembled WGS sequence"/>
</dbReference>
<keyword evidence="3" id="KW-1185">Reference proteome</keyword>
<feature type="region of interest" description="Disordered" evidence="1">
    <location>
        <begin position="49"/>
        <end position="89"/>
    </location>
</feature>
<proteinExistence type="predicted"/>
<organism evidence="2 3">
    <name type="scientific">Alligator mississippiensis</name>
    <name type="common">American alligator</name>
    <dbReference type="NCBI Taxonomy" id="8496"/>
    <lineage>
        <taxon>Eukaryota</taxon>
        <taxon>Metazoa</taxon>
        <taxon>Chordata</taxon>
        <taxon>Craniata</taxon>
        <taxon>Vertebrata</taxon>
        <taxon>Euteleostomi</taxon>
        <taxon>Archelosauria</taxon>
        <taxon>Archosauria</taxon>
        <taxon>Crocodylia</taxon>
        <taxon>Alligatoridae</taxon>
        <taxon>Alligatorinae</taxon>
        <taxon>Alligator</taxon>
    </lineage>
</organism>
<accession>A0A151NKQ9</accession>
<comment type="caution">
    <text evidence="2">The sequence shown here is derived from an EMBL/GenBank/DDBJ whole genome shotgun (WGS) entry which is preliminary data.</text>
</comment>
<name>A0A151NKQ9_ALLMI</name>
<evidence type="ECO:0000313" key="3">
    <source>
        <dbReference type="Proteomes" id="UP000050525"/>
    </source>
</evidence>
<protein>
    <submittedName>
        <fullName evidence="2">Uncharacterized protein</fullName>
    </submittedName>
</protein>
<evidence type="ECO:0000256" key="1">
    <source>
        <dbReference type="SAM" id="MobiDB-lite"/>
    </source>
</evidence>
<sequence length="89" mass="9805">MGLPGVEDQRLPMVGSKGLSTQETLNFRPSLKSLCGEVLWFPAVRPSNHSYSAAPSERRRTNSMTRPHRTRGLKLMATRTPTLGKGQAV</sequence>
<dbReference type="EMBL" id="AKHW03002722">
    <property type="protein sequence ID" value="KYO37383.1"/>
    <property type="molecule type" value="Genomic_DNA"/>
</dbReference>
<evidence type="ECO:0000313" key="2">
    <source>
        <dbReference type="EMBL" id="KYO37383.1"/>
    </source>
</evidence>
<dbReference type="AlphaFoldDB" id="A0A151NKQ9"/>
<reference evidence="2 3" key="1">
    <citation type="journal article" date="2012" name="Genome Biol.">
        <title>Sequencing three crocodilian genomes to illuminate the evolution of archosaurs and amniotes.</title>
        <authorList>
            <person name="St John J.A."/>
            <person name="Braun E.L."/>
            <person name="Isberg S.R."/>
            <person name="Miles L.G."/>
            <person name="Chong A.Y."/>
            <person name="Gongora J."/>
            <person name="Dalzell P."/>
            <person name="Moran C."/>
            <person name="Bed'hom B."/>
            <person name="Abzhanov A."/>
            <person name="Burgess S.C."/>
            <person name="Cooksey A.M."/>
            <person name="Castoe T.A."/>
            <person name="Crawford N.G."/>
            <person name="Densmore L.D."/>
            <person name="Drew J.C."/>
            <person name="Edwards S.V."/>
            <person name="Faircloth B.C."/>
            <person name="Fujita M.K."/>
            <person name="Greenwold M.J."/>
            <person name="Hoffmann F.G."/>
            <person name="Howard J.M."/>
            <person name="Iguchi T."/>
            <person name="Janes D.E."/>
            <person name="Khan S.Y."/>
            <person name="Kohno S."/>
            <person name="de Koning A.J."/>
            <person name="Lance S.L."/>
            <person name="McCarthy F.M."/>
            <person name="McCormack J.E."/>
            <person name="Merchant M.E."/>
            <person name="Peterson D.G."/>
            <person name="Pollock D.D."/>
            <person name="Pourmand N."/>
            <person name="Raney B.J."/>
            <person name="Roessler K.A."/>
            <person name="Sanford J.R."/>
            <person name="Sawyer R.H."/>
            <person name="Schmidt C.J."/>
            <person name="Triplett E.W."/>
            <person name="Tuberville T.D."/>
            <person name="Venegas-Anaya M."/>
            <person name="Howard J.T."/>
            <person name="Jarvis E.D."/>
            <person name="Guillette L.J.Jr."/>
            <person name="Glenn T.C."/>
            <person name="Green R.E."/>
            <person name="Ray D.A."/>
        </authorList>
    </citation>
    <scope>NUCLEOTIDE SEQUENCE [LARGE SCALE GENOMIC DNA]</scope>
    <source>
        <strain evidence="2">KSC_2009_1</strain>
    </source>
</reference>
<gene>
    <name evidence="2" type="ORF">Y1Q_0017207</name>
</gene>